<gene>
    <name evidence="7" type="ORF">COT54_02055</name>
</gene>
<proteinExistence type="predicted"/>
<dbReference type="Gene3D" id="1.20.1250.20">
    <property type="entry name" value="MFS general substrate transporter like domains"/>
    <property type="match status" value="1"/>
</dbReference>
<dbReference type="InterPro" id="IPR005829">
    <property type="entry name" value="Sugar_transporter_CS"/>
</dbReference>
<dbReference type="InterPro" id="IPR036259">
    <property type="entry name" value="MFS_trans_sf"/>
</dbReference>
<dbReference type="InterPro" id="IPR011701">
    <property type="entry name" value="MFS"/>
</dbReference>
<dbReference type="SUPFAM" id="SSF103473">
    <property type="entry name" value="MFS general substrate transporter"/>
    <property type="match status" value="1"/>
</dbReference>
<evidence type="ECO:0000313" key="7">
    <source>
        <dbReference type="EMBL" id="PIS17928.1"/>
    </source>
</evidence>
<evidence type="ECO:0000259" key="6">
    <source>
        <dbReference type="PROSITE" id="PS50850"/>
    </source>
</evidence>
<organism evidence="7 8">
    <name type="scientific">Candidatus Collierbacteria bacterium CG09_land_8_20_14_0_10_46_12</name>
    <dbReference type="NCBI Taxonomy" id="1974533"/>
    <lineage>
        <taxon>Bacteria</taxon>
        <taxon>Candidatus Collieribacteriota</taxon>
    </lineage>
</organism>
<protein>
    <recommendedName>
        <fullName evidence="6">Major facilitator superfamily (MFS) profile domain-containing protein</fullName>
    </recommendedName>
</protein>
<evidence type="ECO:0000313" key="8">
    <source>
        <dbReference type="Proteomes" id="UP000229574"/>
    </source>
</evidence>
<dbReference type="PANTHER" id="PTHR23530">
    <property type="entry name" value="TRANSPORT PROTEIN-RELATED"/>
    <property type="match status" value="1"/>
</dbReference>
<dbReference type="Pfam" id="PF07690">
    <property type="entry name" value="MFS_1"/>
    <property type="match status" value="1"/>
</dbReference>
<dbReference type="PROSITE" id="PS00216">
    <property type="entry name" value="SUGAR_TRANSPORT_1"/>
    <property type="match status" value="1"/>
</dbReference>
<dbReference type="Proteomes" id="UP000229574">
    <property type="component" value="Unassembled WGS sequence"/>
</dbReference>
<feature type="domain" description="Major facilitator superfamily (MFS) profile" evidence="6">
    <location>
        <begin position="1"/>
        <end position="173"/>
    </location>
</feature>
<evidence type="ECO:0000256" key="1">
    <source>
        <dbReference type="ARBA" id="ARBA00004141"/>
    </source>
</evidence>
<dbReference type="PROSITE" id="PS50850">
    <property type="entry name" value="MFS"/>
    <property type="match status" value="1"/>
</dbReference>
<sequence length="173" mass="18932">MKIRNLVGGWDNTKKLAVITFFSNLYFYNHVGTLYQQTRGLSLLQVSSIWAVVTGAIFLFEVPTGIVADRIGRKKSVVIAILLQASGEWLYLFANNYLAFVLIALLAGLGYAFLSGANEALVYDSLPTDDKDNRMKRAMGIVGGAYQLAFCVAPLVGGLVVAQLEISFFLRAI</sequence>
<feature type="transmembrane region" description="Helical" evidence="5">
    <location>
        <begin position="12"/>
        <end position="29"/>
    </location>
</feature>
<dbReference type="PANTHER" id="PTHR23530:SF1">
    <property type="entry name" value="PERMEASE, MAJOR FACILITATOR SUPERFAMILY-RELATED"/>
    <property type="match status" value="1"/>
</dbReference>
<keyword evidence="3 5" id="KW-1133">Transmembrane helix</keyword>
<evidence type="ECO:0000256" key="3">
    <source>
        <dbReference type="ARBA" id="ARBA00022989"/>
    </source>
</evidence>
<dbReference type="InterPro" id="IPR053160">
    <property type="entry name" value="MFS_DHA3_Transporter"/>
</dbReference>
<keyword evidence="2 5" id="KW-0812">Transmembrane</keyword>
<evidence type="ECO:0000256" key="5">
    <source>
        <dbReference type="SAM" id="Phobius"/>
    </source>
</evidence>
<evidence type="ECO:0000256" key="4">
    <source>
        <dbReference type="ARBA" id="ARBA00023136"/>
    </source>
</evidence>
<comment type="caution">
    <text evidence="7">The sequence shown here is derived from an EMBL/GenBank/DDBJ whole genome shotgun (WGS) entry which is preliminary data.</text>
</comment>
<dbReference type="GO" id="GO:0022857">
    <property type="term" value="F:transmembrane transporter activity"/>
    <property type="evidence" value="ECO:0007669"/>
    <property type="project" value="InterPro"/>
</dbReference>
<dbReference type="GO" id="GO:0016020">
    <property type="term" value="C:membrane"/>
    <property type="evidence" value="ECO:0007669"/>
    <property type="project" value="UniProtKB-SubCell"/>
</dbReference>
<feature type="transmembrane region" description="Helical" evidence="5">
    <location>
        <begin position="145"/>
        <end position="170"/>
    </location>
</feature>
<name>A0A2H0X178_9BACT</name>
<comment type="subcellular location">
    <subcellularLocation>
        <location evidence="1">Membrane</location>
        <topology evidence="1">Multi-pass membrane protein</topology>
    </subcellularLocation>
</comment>
<dbReference type="InterPro" id="IPR020846">
    <property type="entry name" value="MFS_dom"/>
</dbReference>
<feature type="non-terminal residue" evidence="7">
    <location>
        <position position="173"/>
    </location>
</feature>
<feature type="transmembrane region" description="Helical" evidence="5">
    <location>
        <begin position="49"/>
        <end position="68"/>
    </location>
</feature>
<keyword evidence="4 5" id="KW-0472">Membrane</keyword>
<dbReference type="EMBL" id="PEYY01000083">
    <property type="protein sequence ID" value="PIS17928.1"/>
    <property type="molecule type" value="Genomic_DNA"/>
</dbReference>
<reference evidence="8" key="1">
    <citation type="submission" date="2017-09" db="EMBL/GenBank/DDBJ databases">
        <title>Depth-based differentiation of microbial function through sediment-hosted aquifers and enrichment of novel symbionts in the deep terrestrial subsurface.</title>
        <authorList>
            <person name="Probst A.J."/>
            <person name="Ladd B."/>
            <person name="Jarett J.K."/>
            <person name="Geller-Mcgrath D.E."/>
            <person name="Sieber C.M.K."/>
            <person name="Emerson J.B."/>
            <person name="Anantharaman K."/>
            <person name="Thomas B.C."/>
            <person name="Malmstrom R."/>
            <person name="Stieglmeier M."/>
            <person name="Klingl A."/>
            <person name="Woyke T."/>
            <person name="Ryan C.M."/>
            <person name="Banfield J.F."/>
        </authorList>
    </citation>
    <scope>NUCLEOTIDE SEQUENCE [LARGE SCALE GENOMIC DNA]</scope>
</reference>
<accession>A0A2H0X178</accession>
<feature type="transmembrane region" description="Helical" evidence="5">
    <location>
        <begin position="89"/>
        <end position="114"/>
    </location>
</feature>
<evidence type="ECO:0000256" key="2">
    <source>
        <dbReference type="ARBA" id="ARBA00022692"/>
    </source>
</evidence>
<dbReference type="AlphaFoldDB" id="A0A2H0X178"/>